<reference evidence="3 4" key="1">
    <citation type="submission" date="2016-07" db="EMBL/GenBank/DDBJ databases">
        <title>Pervasive Adenine N6-methylation of Active Genes in Fungi.</title>
        <authorList>
            <consortium name="DOE Joint Genome Institute"/>
            <person name="Mondo S.J."/>
            <person name="Dannebaum R.O."/>
            <person name="Kuo R.C."/>
            <person name="Labutti K."/>
            <person name="Haridas S."/>
            <person name="Kuo A."/>
            <person name="Salamov A."/>
            <person name="Ahrendt S.R."/>
            <person name="Lipzen A."/>
            <person name="Sullivan W."/>
            <person name="Andreopoulos W.B."/>
            <person name="Clum A."/>
            <person name="Lindquist E."/>
            <person name="Daum C."/>
            <person name="Ramamoorthy G.K."/>
            <person name="Gryganskyi A."/>
            <person name="Culley D."/>
            <person name="Magnuson J.K."/>
            <person name="James T.Y."/>
            <person name="O'Malley M.A."/>
            <person name="Stajich J.E."/>
            <person name="Spatafora J.W."/>
            <person name="Visel A."/>
            <person name="Grigoriev I.V."/>
        </authorList>
    </citation>
    <scope>NUCLEOTIDE SEQUENCE [LARGE SCALE GENOMIC DNA]</scope>
    <source>
        <strain evidence="3 4">NRRL 2496</strain>
    </source>
</reference>
<keyword evidence="1" id="KW-0175">Coiled coil</keyword>
<evidence type="ECO:0000313" key="4">
    <source>
        <dbReference type="Proteomes" id="UP000242180"/>
    </source>
</evidence>
<gene>
    <name evidence="3" type="ORF">BCR43DRAFT_377846</name>
</gene>
<sequence length="357" mass="42070">MAFAGARSSPRKQRRQPTAQISHLSAETTCKRIQAEKDHERDLITRLYQRRAHVYQQIDEYHRTLDELDTQLRHAMQSEAFLEADEIRKRREQIETKLWDMFISTERQLDDQIQQAWDRFASLLRRDAEAADQVVETSREVKSERERQILQYRIDCEQKCEQRLQRIHAERDGMEQEKSQIAFDLEMWEHADNDFKARMDELVHDDKAHKTDLLAQADTVQIVELKERLQNLSRQHADLLEQVETLDARMQAAVQPYASEQNALHADYNQVQQRKQDLDARTAKLDLEDEDVHAHLDRMRSEEQRGQQELDALEDMILRSQRTADEGRAKTEVMTVLGDVLKARDSLVSEKKGEMAR</sequence>
<dbReference type="EMBL" id="MCGN01000009">
    <property type="protein sequence ID" value="ORY93446.1"/>
    <property type="molecule type" value="Genomic_DNA"/>
</dbReference>
<proteinExistence type="predicted"/>
<dbReference type="InParanoid" id="A0A1X2H4W5"/>
<evidence type="ECO:0000313" key="3">
    <source>
        <dbReference type="EMBL" id="ORY93446.1"/>
    </source>
</evidence>
<protein>
    <submittedName>
        <fullName evidence="3">Uncharacterized protein</fullName>
    </submittedName>
</protein>
<name>A0A1X2H4W5_SYNRA</name>
<evidence type="ECO:0000256" key="2">
    <source>
        <dbReference type="SAM" id="MobiDB-lite"/>
    </source>
</evidence>
<accession>A0A1X2H4W5</accession>
<evidence type="ECO:0000256" key="1">
    <source>
        <dbReference type="SAM" id="Coils"/>
    </source>
</evidence>
<keyword evidence="4" id="KW-1185">Reference proteome</keyword>
<dbReference type="OrthoDB" id="2416276at2759"/>
<organism evidence="3 4">
    <name type="scientific">Syncephalastrum racemosum</name>
    <name type="common">Filamentous fungus</name>
    <dbReference type="NCBI Taxonomy" id="13706"/>
    <lineage>
        <taxon>Eukaryota</taxon>
        <taxon>Fungi</taxon>
        <taxon>Fungi incertae sedis</taxon>
        <taxon>Mucoromycota</taxon>
        <taxon>Mucoromycotina</taxon>
        <taxon>Mucoromycetes</taxon>
        <taxon>Mucorales</taxon>
        <taxon>Syncephalastraceae</taxon>
        <taxon>Syncephalastrum</taxon>
    </lineage>
</organism>
<feature type="coiled-coil region" evidence="1">
    <location>
        <begin position="215"/>
        <end position="316"/>
    </location>
</feature>
<comment type="caution">
    <text evidence="3">The sequence shown here is derived from an EMBL/GenBank/DDBJ whole genome shotgun (WGS) entry which is preliminary data.</text>
</comment>
<dbReference type="STRING" id="13706.A0A1X2H4W5"/>
<dbReference type="Proteomes" id="UP000242180">
    <property type="component" value="Unassembled WGS sequence"/>
</dbReference>
<dbReference type="AlphaFoldDB" id="A0A1X2H4W5"/>
<feature type="region of interest" description="Disordered" evidence="2">
    <location>
        <begin position="1"/>
        <end position="21"/>
    </location>
</feature>